<feature type="compositionally biased region" description="Polar residues" evidence="1">
    <location>
        <begin position="366"/>
        <end position="380"/>
    </location>
</feature>
<proteinExistence type="predicted"/>
<feature type="compositionally biased region" description="Polar residues" evidence="1">
    <location>
        <begin position="531"/>
        <end position="595"/>
    </location>
</feature>
<feature type="region of interest" description="Disordered" evidence="1">
    <location>
        <begin position="245"/>
        <end position="272"/>
    </location>
</feature>
<feature type="region of interest" description="Disordered" evidence="1">
    <location>
        <begin position="470"/>
        <end position="651"/>
    </location>
</feature>
<protein>
    <recommendedName>
        <fullName evidence="2">Winged helix Storkhead-box1 domain-containing protein</fullName>
    </recommendedName>
</protein>
<evidence type="ECO:0000313" key="4">
    <source>
        <dbReference type="Proteomes" id="UP001154078"/>
    </source>
</evidence>
<feature type="compositionally biased region" description="Basic residues" evidence="1">
    <location>
        <begin position="249"/>
        <end position="258"/>
    </location>
</feature>
<feature type="region of interest" description="Disordered" evidence="1">
    <location>
        <begin position="322"/>
        <end position="384"/>
    </location>
</feature>
<feature type="compositionally biased region" description="Polar residues" evidence="1">
    <location>
        <begin position="760"/>
        <end position="779"/>
    </location>
</feature>
<accession>A0A9P0B830</accession>
<gene>
    <name evidence="3" type="ORF">MELIAE_LOCUS8052</name>
</gene>
<feature type="compositionally biased region" description="Polar residues" evidence="1">
    <location>
        <begin position="602"/>
        <end position="636"/>
    </location>
</feature>
<feature type="compositionally biased region" description="Basic residues" evidence="1">
    <location>
        <begin position="348"/>
        <end position="362"/>
    </location>
</feature>
<feature type="compositionally biased region" description="Polar residues" evidence="1">
    <location>
        <begin position="825"/>
        <end position="836"/>
    </location>
</feature>
<dbReference type="Proteomes" id="UP001154078">
    <property type="component" value="Chromosome 5"/>
</dbReference>
<feature type="region of interest" description="Disordered" evidence="1">
    <location>
        <begin position="825"/>
        <end position="861"/>
    </location>
</feature>
<dbReference type="EMBL" id="OV121136">
    <property type="protein sequence ID" value="CAH0557299.1"/>
    <property type="molecule type" value="Genomic_DNA"/>
</dbReference>
<dbReference type="OrthoDB" id="10020110at2759"/>
<sequence>MCEVNSDYDLLYYNGQDFVNVSPFLQPNCKRRNRNSVRFSWDDHLKMNSSHSGVDGGYNCRVKLNQSLAIVVRKEGCRGDPGDFWMYENGYLLFQGLLSANSVCWWNNALNGATKSLVYHGYVNPGAILVSSEPCALEILRNAWSRRVLQPPTGYQIVAIEDIDECLASPVSQTQWTPLPEAVCAVVLRLSSQGRPAGIETIREGLILTFPHVSPPSEHALYDTLVQLTKERKLYNTSNGYYIVTPERRRSRSQSHGRKRDEHPVDPPTNKSMLMSAEEAMVKVHGDMTTIRDGNITHQCIQTNLADVICGGNASDKILYPKNKRRSSSFPSPRSPDRRSFRLWSSNRRLRRSASTRTIAKHHYGDTSSSTEYPNSSDSTPVPKKESLLSRLFRRSKRSQCQIGTFSAQFPPSEWFNSKAIHLHNVGTQTCPTEKEIGISISSYLENYDIGTSRSATLPRHRRQLSSDLTFLTSTGNSRENSPISRFNTSTLPRNKYRSRDSSRKTSRSSLSKTTTEKTEDSGIKSLDVTEISNSNTSSPKLNGRIDSTTLTNGESKTSHRFNSTTYSCDETTDNSADSPVKNLSSIDNSGPSSIESHKSNKTGSSVTSGPSSIESHKTVINRNVSTASPKTSVESRSLKKLHHRRETREKSKIIQKQIIAPVSTLIPHSNSFTLQVTTNQGNSNSSNKNNATTTATINGGATGNTKIFVQNSPIRSVITFENGQSTENNPNLVIINGADTKTSEVKLDTPPEICDPKSAKNTNQSKEPIGLNNSTSSFDNSINNEQKNEAMNNSRKLSLQLPSRDGLSYHNLIKNVSSVNHNQYNSNSNPDSPIANTYRDFSKNGTYNSNPPSPTKSYEGIPMAINGKYSKNEVGSKTSLEKSFYGLESNKILDKNIIGSEPNICYKERTLTRENSNQQFPSLSDLSFNFTSLAAQKILKGVSINSVDTLVELNMAANGEKQNNCDVVHTDFGLF</sequence>
<feature type="domain" description="Winged helix Storkhead-box1" evidence="2">
    <location>
        <begin position="169"/>
        <end position="246"/>
    </location>
</feature>
<dbReference type="InterPro" id="IPR019391">
    <property type="entry name" value="Storkhead-box_WHD"/>
</dbReference>
<evidence type="ECO:0000256" key="1">
    <source>
        <dbReference type="SAM" id="MobiDB-lite"/>
    </source>
</evidence>
<organism evidence="3 4">
    <name type="scientific">Brassicogethes aeneus</name>
    <name type="common">Rape pollen beetle</name>
    <name type="synonym">Meligethes aeneus</name>
    <dbReference type="NCBI Taxonomy" id="1431903"/>
    <lineage>
        <taxon>Eukaryota</taxon>
        <taxon>Metazoa</taxon>
        <taxon>Ecdysozoa</taxon>
        <taxon>Arthropoda</taxon>
        <taxon>Hexapoda</taxon>
        <taxon>Insecta</taxon>
        <taxon>Pterygota</taxon>
        <taxon>Neoptera</taxon>
        <taxon>Endopterygota</taxon>
        <taxon>Coleoptera</taxon>
        <taxon>Polyphaga</taxon>
        <taxon>Cucujiformia</taxon>
        <taxon>Nitidulidae</taxon>
        <taxon>Meligethinae</taxon>
        <taxon>Brassicogethes</taxon>
    </lineage>
</organism>
<reference evidence="3" key="1">
    <citation type="submission" date="2021-12" db="EMBL/GenBank/DDBJ databases">
        <authorList>
            <person name="King R."/>
        </authorList>
    </citation>
    <scope>NUCLEOTIDE SEQUENCE</scope>
</reference>
<dbReference type="GO" id="GO:0005634">
    <property type="term" value="C:nucleus"/>
    <property type="evidence" value="ECO:0007669"/>
    <property type="project" value="TreeGrafter"/>
</dbReference>
<evidence type="ECO:0000313" key="3">
    <source>
        <dbReference type="EMBL" id="CAH0557299.1"/>
    </source>
</evidence>
<dbReference type="AlphaFoldDB" id="A0A9P0B830"/>
<keyword evidence="4" id="KW-1185">Reference proteome</keyword>
<dbReference type="PANTHER" id="PTHR22437">
    <property type="entry name" value="WINGED HELIX DOMAIN-CONTAINING PROTEIN"/>
    <property type="match status" value="1"/>
</dbReference>
<feature type="region of interest" description="Disordered" evidence="1">
    <location>
        <begin position="749"/>
        <end position="779"/>
    </location>
</feature>
<feature type="compositionally biased region" description="Polar residues" evidence="1">
    <location>
        <begin position="470"/>
        <end position="493"/>
    </location>
</feature>
<dbReference type="PANTHER" id="PTHR22437:SF0">
    <property type="entry name" value="FI21431P1"/>
    <property type="match status" value="1"/>
</dbReference>
<dbReference type="GO" id="GO:0005737">
    <property type="term" value="C:cytoplasm"/>
    <property type="evidence" value="ECO:0007669"/>
    <property type="project" value="TreeGrafter"/>
</dbReference>
<name>A0A9P0B830_BRAAE</name>
<dbReference type="GO" id="GO:0000977">
    <property type="term" value="F:RNA polymerase II transcription regulatory region sequence-specific DNA binding"/>
    <property type="evidence" value="ECO:0007669"/>
    <property type="project" value="TreeGrafter"/>
</dbReference>
<dbReference type="Pfam" id="PF10264">
    <property type="entry name" value="WHD_Storkhead"/>
    <property type="match status" value="1"/>
</dbReference>
<dbReference type="InterPro" id="IPR040126">
    <property type="entry name" value="STOX1/2"/>
</dbReference>
<evidence type="ECO:0000259" key="2">
    <source>
        <dbReference type="Pfam" id="PF10264"/>
    </source>
</evidence>
<dbReference type="GO" id="GO:0006357">
    <property type="term" value="P:regulation of transcription by RNA polymerase II"/>
    <property type="evidence" value="ECO:0007669"/>
    <property type="project" value="InterPro"/>
</dbReference>
<feature type="compositionally biased region" description="Basic and acidic residues" evidence="1">
    <location>
        <begin position="749"/>
        <end position="759"/>
    </location>
</feature>